<dbReference type="Gene3D" id="2.60.120.650">
    <property type="entry name" value="Cupin"/>
    <property type="match status" value="1"/>
</dbReference>
<dbReference type="InterPro" id="IPR041667">
    <property type="entry name" value="Cupin_8"/>
</dbReference>
<dbReference type="RefSeq" id="WP_355397310.1">
    <property type="nucleotide sequence ID" value="NZ_JBEXPZ010000018.1"/>
</dbReference>
<evidence type="ECO:0000313" key="3">
    <source>
        <dbReference type="EMBL" id="MET9846011.1"/>
    </source>
</evidence>
<protein>
    <submittedName>
        <fullName evidence="3">Cupin-like domain-containing protein</fullName>
    </submittedName>
</protein>
<accession>A0ABV2UWS5</accession>
<dbReference type="Pfam" id="PF13621">
    <property type="entry name" value="Cupin_8"/>
    <property type="match status" value="1"/>
</dbReference>
<dbReference type="CDD" id="cd02208">
    <property type="entry name" value="cupin_RmlC-like"/>
    <property type="match status" value="1"/>
</dbReference>
<feature type="region of interest" description="Disordered" evidence="1">
    <location>
        <begin position="24"/>
        <end position="47"/>
    </location>
</feature>
<proteinExistence type="predicted"/>
<feature type="domain" description="Cupin-like" evidence="2">
    <location>
        <begin position="83"/>
        <end position="117"/>
    </location>
</feature>
<reference evidence="3 4" key="1">
    <citation type="submission" date="2024-06" db="EMBL/GenBank/DDBJ databases">
        <title>The Natural Products Discovery Center: Release of the First 8490 Sequenced Strains for Exploring Actinobacteria Biosynthetic Diversity.</title>
        <authorList>
            <person name="Kalkreuter E."/>
            <person name="Kautsar S.A."/>
            <person name="Yang D."/>
            <person name="Bader C.D."/>
            <person name="Teijaro C.N."/>
            <person name="Fluegel L."/>
            <person name="Davis C.M."/>
            <person name="Simpson J.R."/>
            <person name="Lauterbach L."/>
            <person name="Steele A.D."/>
            <person name="Gui C."/>
            <person name="Meng S."/>
            <person name="Li G."/>
            <person name="Viehrig K."/>
            <person name="Ye F."/>
            <person name="Su P."/>
            <person name="Kiefer A.F."/>
            <person name="Nichols A."/>
            <person name="Cepeda A.J."/>
            <person name="Yan W."/>
            <person name="Fan B."/>
            <person name="Jiang Y."/>
            <person name="Adhikari A."/>
            <person name="Zheng C.-J."/>
            <person name="Schuster L."/>
            <person name="Cowan T.M."/>
            <person name="Smanski M.J."/>
            <person name="Chevrette M.G."/>
            <person name="De Carvalho L.P.S."/>
            <person name="Shen B."/>
        </authorList>
    </citation>
    <scope>NUCLEOTIDE SEQUENCE [LARGE SCALE GENOMIC DNA]</scope>
    <source>
        <strain evidence="3 4">NPDC006434</strain>
    </source>
</reference>
<evidence type="ECO:0000259" key="2">
    <source>
        <dbReference type="Pfam" id="PF13621"/>
    </source>
</evidence>
<sequence length="163" mass="16982">MPGSGPPAPAPVCTTTCWTTVPSRYPGRSDSSSRARGPSNLARPGTVERAGALSTKYDSWARLSRVGIAELAAGGGGAAADDFFAVDLEPGDVLYVPAHWWHEVVNLSVGIVLSGFFGSRAMSRGCGPGSVCATPCIAPGCATRRTAHVLRPPGDRWCGRRFP</sequence>
<dbReference type="SUPFAM" id="SSF51197">
    <property type="entry name" value="Clavaminate synthase-like"/>
    <property type="match status" value="1"/>
</dbReference>
<comment type="caution">
    <text evidence="3">The sequence shown here is derived from an EMBL/GenBank/DDBJ whole genome shotgun (WGS) entry which is preliminary data.</text>
</comment>
<evidence type="ECO:0000256" key="1">
    <source>
        <dbReference type="SAM" id="MobiDB-lite"/>
    </source>
</evidence>
<evidence type="ECO:0000313" key="4">
    <source>
        <dbReference type="Proteomes" id="UP001550210"/>
    </source>
</evidence>
<gene>
    <name evidence="3" type="ORF">ABZZ21_15855</name>
</gene>
<organism evidence="3 4">
    <name type="scientific">Streptomyces ossamyceticus</name>
    <dbReference type="NCBI Taxonomy" id="249581"/>
    <lineage>
        <taxon>Bacteria</taxon>
        <taxon>Bacillati</taxon>
        <taxon>Actinomycetota</taxon>
        <taxon>Actinomycetes</taxon>
        <taxon>Kitasatosporales</taxon>
        <taxon>Streptomycetaceae</taxon>
        <taxon>Streptomyces</taxon>
    </lineage>
</organism>
<keyword evidence="4" id="KW-1185">Reference proteome</keyword>
<name>A0ABV2UWS5_9ACTN</name>
<dbReference type="Proteomes" id="UP001550210">
    <property type="component" value="Unassembled WGS sequence"/>
</dbReference>
<dbReference type="EMBL" id="JBEXPZ010000018">
    <property type="protein sequence ID" value="MET9846011.1"/>
    <property type="molecule type" value="Genomic_DNA"/>
</dbReference>